<dbReference type="PROSITE" id="PS51257">
    <property type="entry name" value="PROKAR_LIPOPROTEIN"/>
    <property type="match status" value="1"/>
</dbReference>
<feature type="compositionally biased region" description="Low complexity" evidence="1">
    <location>
        <begin position="49"/>
        <end position="70"/>
    </location>
</feature>
<dbReference type="Pfam" id="PF24837">
    <property type="entry name" value="AMIN-like"/>
    <property type="match status" value="1"/>
</dbReference>
<dbReference type="EMBL" id="JBHMAX010000007">
    <property type="protein sequence ID" value="MFB9731120.1"/>
    <property type="molecule type" value="Genomic_DNA"/>
</dbReference>
<dbReference type="Proteomes" id="UP001589613">
    <property type="component" value="Unassembled WGS sequence"/>
</dbReference>
<protein>
    <recommendedName>
        <fullName evidence="2">AMIN-like domain-containing protein</fullName>
    </recommendedName>
</protein>
<feature type="region of interest" description="Disordered" evidence="1">
    <location>
        <begin position="17"/>
        <end position="105"/>
    </location>
</feature>
<name>A0ABV5UZZ4_9MICO</name>
<keyword evidence="4" id="KW-1185">Reference proteome</keyword>
<comment type="caution">
    <text evidence="3">The sequence shown here is derived from an EMBL/GenBank/DDBJ whole genome shotgun (WGS) entry which is preliminary data.</text>
</comment>
<evidence type="ECO:0000313" key="4">
    <source>
        <dbReference type="Proteomes" id="UP001589613"/>
    </source>
</evidence>
<proteinExistence type="predicted"/>
<sequence>MRRAAAVTAVAVLLLAGCQDDGDEPSATPTGTSTPTPTSTGPTDDDGTEAPGTTEATGTGDDATGTGTDGTTDDDPDPTQTSDEALPPWTDDPQEQAPVASDEPQEITDVRTGLHADFDRVVLDLTGDEPVLGWFVGPVDEGVEDPTGFVLDVEGETFLQLGVRGIDWTTESPQRYDGDPVAGAGTEVLTEVVFGGLFEGQQQVVLGLREEADYRIFSLSDPARIVVDVRHP</sequence>
<evidence type="ECO:0000259" key="2">
    <source>
        <dbReference type="Pfam" id="PF24837"/>
    </source>
</evidence>
<evidence type="ECO:0000256" key="1">
    <source>
        <dbReference type="SAM" id="MobiDB-lite"/>
    </source>
</evidence>
<feature type="domain" description="AMIN-like" evidence="2">
    <location>
        <begin position="106"/>
        <end position="231"/>
    </location>
</feature>
<gene>
    <name evidence="3" type="ORF">ACFFN0_03575</name>
</gene>
<accession>A0ABV5UZZ4</accession>
<reference evidence="3 4" key="1">
    <citation type="submission" date="2024-09" db="EMBL/GenBank/DDBJ databases">
        <authorList>
            <person name="Sun Q."/>
            <person name="Mori K."/>
        </authorList>
    </citation>
    <scope>NUCLEOTIDE SEQUENCE [LARGE SCALE GENOMIC DNA]</scope>
    <source>
        <strain evidence="3 4">JCM 12763</strain>
    </source>
</reference>
<feature type="compositionally biased region" description="Low complexity" evidence="1">
    <location>
        <begin position="25"/>
        <end position="42"/>
    </location>
</feature>
<evidence type="ECO:0000313" key="3">
    <source>
        <dbReference type="EMBL" id="MFB9731120.1"/>
    </source>
</evidence>
<dbReference type="InterPro" id="IPR056303">
    <property type="entry name" value="AMIN-like"/>
</dbReference>
<dbReference type="RefSeq" id="WP_141337783.1">
    <property type="nucleotide sequence ID" value="NZ_JBHMAX010000007.1"/>
</dbReference>
<organism evidence="3 4">
    <name type="scientific">Ornithinimicrobium kibberense</name>
    <dbReference type="NCBI Taxonomy" id="282060"/>
    <lineage>
        <taxon>Bacteria</taxon>
        <taxon>Bacillati</taxon>
        <taxon>Actinomycetota</taxon>
        <taxon>Actinomycetes</taxon>
        <taxon>Micrococcales</taxon>
        <taxon>Ornithinimicrobiaceae</taxon>
        <taxon>Ornithinimicrobium</taxon>
    </lineage>
</organism>